<evidence type="ECO:0000313" key="4">
    <source>
        <dbReference type="Proteomes" id="UP000011087"/>
    </source>
</evidence>
<evidence type="ECO:0000313" key="2">
    <source>
        <dbReference type="EMBL" id="EKX33456.1"/>
    </source>
</evidence>
<reference evidence="4" key="2">
    <citation type="submission" date="2012-11" db="EMBL/GenBank/DDBJ databases">
        <authorList>
            <person name="Kuo A."/>
            <person name="Curtis B.A."/>
            <person name="Tanifuji G."/>
            <person name="Burki F."/>
            <person name="Gruber A."/>
            <person name="Irimia M."/>
            <person name="Maruyama S."/>
            <person name="Arias M.C."/>
            <person name="Ball S.G."/>
            <person name="Gile G.H."/>
            <person name="Hirakawa Y."/>
            <person name="Hopkins J.F."/>
            <person name="Rensing S.A."/>
            <person name="Schmutz J."/>
            <person name="Symeonidi A."/>
            <person name="Elias M."/>
            <person name="Eveleigh R.J."/>
            <person name="Herman E.K."/>
            <person name="Klute M.J."/>
            <person name="Nakayama T."/>
            <person name="Obornik M."/>
            <person name="Reyes-Prieto A."/>
            <person name="Armbrust E.V."/>
            <person name="Aves S.J."/>
            <person name="Beiko R.G."/>
            <person name="Coutinho P."/>
            <person name="Dacks J.B."/>
            <person name="Durnford D.G."/>
            <person name="Fast N.M."/>
            <person name="Green B.R."/>
            <person name="Grisdale C."/>
            <person name="Hempe F."/>
            <person name="Henrissat B."/>
            <person name="Hoppner M.P."/>
            <person name="Ishida K.-I."/>
            <person name="Kim E."/>
            <person name="Koreny L."/>
            <person name="Kroth P.G."/>
            <person name="Liu Y."/>
            <person name="Malik S.-B."/>
            <person name="Maier U.G."/>
            <person name="McRose D."/>
            <person name="Mock T."/>
            <person name="Neilson J.A."/>
            <person name="Onodera N.T."/>
            <person name="Poole A.M."/>
            <person name="Pritham E.J."/>
            <person name="Richards T.A."/>
            <person name="Rocap G."/>
            <person name="Roy S.W."/>
            <person name="Sarai C."/>
            <person name="Schaack S."/>
            <person name="Shirato S."/>
            <person name="Slamovits C.H."/>
            <person name="Spencer D.F."/>
            <person name="Suzuki S."/>
            <person name="Worden A.Z."/>
            <person name="Zauner S."/>
            <person name="Barry K."/>
            <person name="Bell C."/>
            <person name="Bharti A.K."/>
            <person name="Crow J.A."/>
            <person name="Grimwood J."/>
            <person name="Kramer R."/>
            <person name="Lindquist E."/>
            <person name="Lucas S."/>
            <person name="Salamov A."/>
            <person name="McFadden G.I."/>
            <person name="Lane C.E."/>
            <person name="Keeling P.J."/>
            <person name="Gray M.W."/>
            <person name="Grigoriev I.V."/>
            <person name="Archibald J.M."/>
        </authorList>
    </citation>
    <scope>NUCLEOTIDE SEQUENCE</scope>
    <source>
        <strain evidence="4">CCMP2712</strain>
    </source>
</reference>
<dbReference type="PaxDb" id="55529-EKX33456"/>
<reference evidence="2 4" key="1">
    <citation type="journal article" date="2012" name="Nature">
        <title>Algal genomes reveal evolutionary mosaicism and the fate of nucleomorphs.</title>
        <authorList>
            <consortium name="DOE Joint Genome Institute"/>
            <person name="Curtis B.A."/>
            <person name="Tanifuji G."/>
            <person name="Burki F."/>
            <person name="Gruber A."/>
            <person name="Irimia M."/>
            <person name="Maruyama S."/>
            <person name="Arias M.C."/>
            <person name="Ball S.G."/>
            <person name="Gile G.H."/>
            <person name="Hirakawa Y."/>
            <person name="Hopkins J.F."/>
            <person name="Kuo A."/>
            <person name="Rensing S.A."/>
            <person name="Schmutz J."/>
            <person name="Symeonidi A."/>
            <person name="Elias M."/>
            <person name="Eveleigh R.J."/>
            <person name="Herman E.K."/>
            <person name="Klute M.J."/>
            <person name="Nakayama T."/>
            <person name="Obornik M."/>
            <person name="Reyes-Prieto A."/>
            <person name="Armbrust E.V."/>
            <person name="Aves S.J."/>
            <person name="Beiko R.G."/>
            <person name="Coutinho P."/>
            <person name="Dacks J.B."/>
            <person name="Durnford D.G."/>
            <person name="Fast N.M."/>
            <person name="Green B.R."/>
            <person name="Grisdale C.J."/>
            <person name="Hempel F."/>
            <person name="Henrissat B."/>
            <person name="Hoppner M.P."/>
            <person name="Ishida K."/>
            <person name="Kim E."/>
            <person name="Koreny L."/>
            <person name="Kroth P.G."/>
            <person name="Liu Y."/>
            <person name="Malik S.B."/>
            <person name="Maier U.G."/>
            <person name="McRose D."/>
            <person name="Mock T."/>
            <person name="Neilson J.A."/>
            <person name="Onodera N.T."/>
            <person name="Poole A.M."/>
            <person name="Pritham E.J."/>
            <person name="Richards T.A."/>
            <person name="Rocap G."/>
            <person name="Roy S.W."/>
            <person name="Sarai C."/>
            <person name="Schaack S."/>
            <person name="Shirato S."/>
            <person name="Slamovits C.H."/>
            <person name="Spencer D.F."/>
            <person name="Suzuki S."/>
            <person name="Worden A.Z."/>
            <person name="Zauner S."/>
            <person name="Barry K."/>
            <person name="Bell C."/>
            <person name="Bharti A.K."/>
            <person name="Crow J.A."/>
            <person name="Grimwood J."/>
            <person name="Kramer R."/>
            <person name="Lindquist E."/>
            <person name="Lucas S."/>
            <person name="Salamov A."/>
            <person name="McFadden G.I."/>
            <person name="Lane C.E."/>
            <person name="Keeling P.J."/>
            <person name="Gray M.W."/>
            <person name="Grigoriev I.V."/>
            <person name="Archibald J.M."/>
        </authorList>
    </citation>
    <scope>NUCLEOTIDE SEQUENCE</scope>
    <source>
        <strain evidence="2 4">CCMP2712</strain>
    </source>
</reference>
<feature type="transmembrane region" description="Helical" evidence="1">
    <location>
        <begin position="12"/>
        <end position="30"/>
    </location>
</feature>
<dbReference type="RefSeq" id="XP_005820436.1">
    <property type="nucleotide sequence ID" value="XM_005820379.1"/>
</dbReference>
<name>L1IB21_GUITC</name>
<keyword evidence="4" id="KW-1185">Reference proteome</keyword>
<dbReference type="AlphaFoldDB" id="L1IB21"/>
<dbReference type="KEGG" id="gtt:GUITHDRAFT_147904"/>
<keyword evidence="1" id="KW-0472">Membrane</keyword>
<reference evidence="3" key="3">
    <citation type="submission" date="2016-03" db="UniProtKB">
        <authorList>
            <consortium name="EnsemblProtists"/>
        </authorList>
    </citation>
    <scope>IDENTIFICATION</scope>
</reference>
<dbReference type="GeneID" id="17290180"/>
<evidence type="ECO:0000256" key="1">
    <source>
        <dbReference type="SAM" id="Phobius"/>
    </source>
</evidence>
<protein>
    <submittedName>
        <fullName evidence="2 3">Uncharacterized protein</fullName>
    </submittedName>
</protein>
<dbReference type="HOGENOM" id="CLU_1672604_0_0_1"/>
<keyword evidence="1" id="KW-0812">Transmembrane</keyword>
<sequence>MAIGEGPGPLKLAIVLAVASVAALTLTVGWRGGGGSTRTALFQRPPSFLEDRRYLAPPGGYVYRRELPPSSWPENFDGRNFVMIDREEPAMDAEFWQAVAANTPVEDYDSMDDLSEPSEEPTSWNTNVWCPYAICDYTSESPEDFEIAEYSPAVPWMQ</sequence>
<proteinExistence type="predicted"/>
<accession>L1IB21</accession>
<gene>
    <name evidence="2" type="ORF">GUITHDRAFT_147904</name>
</gene>
<dbReference type="EMBL" id="JH993141">
    <property type="protein sequence ID" value="EKX33456.1"/>
    <property type="molecule type" value="Genomic_DNA"/>
</dbReference>
<dbReference type="Proteomes" id="UP000011087">
    <property type="component" value="Unassembled WGS sequence"/>
</dbReference>
<keyword evidence="1" id="KW-1133">Transmembrane helix</keyword>
<organism evidence="2">
    <name type="scientific">Guillardia theta (strain CCMP2712)</name>
    <name type="common">Cryptophyte</name>
    <dbReference type="NCBI Taxonomy" id="905079"/>
    <lineage>
        <taxon>Eukaryota</taxon>
        <taxon>Cryptophyceae</taxon>
        <taxon>Pyrenomonadales</taxon>
        <taxon>Geminigeraceae</taxon>
        <taxon>Guillardia</taxon>
    </lineage>
</organism>
<dbReference type="EnsemblProtists" id="EKX33456">
    <property type="protein sequence ID" value="EKX33456"/>
    <property type="gene ID" value="GUITHDRAFT_147904"/>
</dbReference>
<evidence type="ECO:0000313" key="3">
    <source>
        <dbReference type="EnsemblProtists" id="EKX33456"/>
    </source>
</evidence>